<dbReference type="EMBL" id="CP000709">
    <property type="protein sequence ID" value="ABQ62246.1"/>
    <property type="molecule type" value="Genomic_DNA"/>
</dbReference>
<dbReference type="KEGG" id="bov:BOV_A0495"/>
<dbReference type="InterPro" id="IPR052344">
    <property type="entry name" value="Transposase-related"/>
</dbReference>
<dbReference type="InterPro" id="IPR004291">
    <property type="entry name" value="Transposase_IS66_central"/>
</dbReference>
<dbReference type="Pfam" id="PF03050">
    <property type="entry name" value="DDE_Tnp_IS66"/>
    <property type="match status" value="1"/>
</dbReference>
<feature type="domain" description="Transposase IS66 central" evidence="1">
    <location>
        <begin position="145"/>
        <end position="270"/>
    </location>
</feature>
<organism evidence="2 3">
    <name type="scientific">Brucella ovis (strain ATCC 25840 / 63/290 / NCTC 10512)</name>
    <dbReference type="NCBI Taxonomy" id="444178"/>
    <lineage>
        <taxon>Bacteria</taxon>
        <taxon>Pseudomonadati</taxon>
        <taxon>Pseudomonadota</taxon>
        <taxon>Alphaproteobacteria</taxon>
        <taxon>Hyphomicrobiales</taxon>
        <taxon>Brucellaceae</taxon>
        <taxon>Brucella/Ochrobactrum group</taxon>
        <taxon>Brucella</taxon>
    </lineage>
</organism>
<evidence type="ECO:0000259" key="1">
    <source>
        <dbReference type="Pfam" id="PF03050"/>
    </source>
</evidence>
<reference evidence="3" key="1">
    <citation type="journal article" date="2009" name="PLoS ONE">
        <title>Genome degradation in Brucella ovis corresponds with narrowing of its host range and tissue tropism.</title>
        <authorList>
            <person name="Tsolis R.M."/>
            <person name="Seshadri R."/>
            <person name="Santos R.L."/>
            <person name="Sangari F.J."/>
            <person name="Lobo J.M."/>
            <person name="de Jong M.F."/>
            <person name="Ren Q."/>
            <person name="Myers G."/>
            <person name="Brinkac L.M."/>
            <person name="Nelson W.C."/>
            <person name="Deboy R.T."/>
            <person name="Angiuoli S."/>
            <person name="Khouri H."/>
            <person name="Dimitrov G."/>
            <person name="Robinson J.R."/>
            <person name="Mulligan S."/>
            <person name="Walker R.L."/>
            <person name="Elzer P.E."/>
            <person name="Hassan K.A."/>
            <person name="Paulsen I.T."/>
        </authorList>
    </citation>
    <scope>NUCLEOTIDE SEQUENCE [LARGE SCALE GENOMIC DNA]</scope>
    <source>
        <strain evidence="3">ATCC 25840 / 63/290 / NCTC 10512</strain>
    </source>
</reference>
<protein>
    <submittedName>
        <fullName evidence="2">Y4jO-like protein</fullName>
    </submittedName>
</protein>
<dbReference type="PhylomeDB" id="A0A0H3AT18"/>
<name>A0A0H3AT18_BRUO2</name>
<dbReference type="Proteomes" id="UP000006383">
    <property type="component" value="Chromosome II"/>
</dbReference>
<dbReference type="PANTHER" id="PTHR33678:SF2">
    <property type="match status" value="1"/>
</dbReference>
<dbReference type="HOGENOM" id="CLU_039724_0_0_5"/>
<sequence length="319" mass="36291">MSAAYVTVDDTGARHARDNFYTTHIGGEHFTVFRTTKTKSRLNFLSLLRGNYQDYVLNDAASDYLKTRHGVDPTVIARLQTRTSQRFCNQVSFLEHLAQKGVNIFDKDMVRVVAEAGIWGSVRHHGLLGNAVIISDDAGQFRVGNHALCWVHAERLLQKLIPATPQHVRWVENIRDLIWSFYKALKAFRQKNPSPGSISAFQQRFDRIFSIRTGCVELDKLLAHLLRRKEELLKVLERPEIPLHTNASENDLRSCVTKRKISGGTMSKDGRIARDTMLGLMKTCRKLRLSFWYYLGDRLGISNQQTAIPELASLIIAKA</sequence>
<gene>
    <name evidence="2" type="ordered locus">BOV_A0495</name>
</gene>
<proteinExistence type="predicted"/>
<accession>A0A0H3AT18</accession>
<dbReference type="AlphaFoldDB" id="A0A0H3AT18"/>
<dbReference type="PANTHER" id="PTHR33678">
    <property type="entry name" value="BLL1576 PROTEIN"/>
    <property type="match status" value="1"/>
</dbReference>
<evidence type="ECO:0000313" key="3">
    <source>
        <dbReference type="Proteomes" id="UP000006383"/>
    </source>
</evidence>
<evidence type="ECO:0000313" key="2">
    <source>
        <dbReference type="EMBL" id="ABQ62246.1"/>
    </source>
</evidence>
<keyword evidence="3" id="KW-1185">Reference proteome</keyword>